<protein>
    <submittedName>
        <fullName evidence="1">Uncharacterized protein</fullName>
    </submittedName>
</protein>
<dbReference type="EMBL" id="KN834834">
    <property type="protein sequence ID" value="KIK53030.1"/>
    <property type="molecule type" value="Genomic_DNA"/>
</dbReference>
<dbReference type="Proteomes" id="UP000053593">
    <property type="component" value="Unassembled WGS sequence"/>
</dbReference>
<evidence type="ECO:0000313" key="1">
    <source>
        <dbReference type="EMBL" id="KIK53030.1"/>
    </source>
</evidence>
<proteinExistence type="predicted"/>
<dbReference type="HOGENOM" id="CLU_2542806_0_0_1"/>
<dbReference type="AlphaFoldDB" id="A0A0D0ARR2"/>
<gene>
    <name evidence="1" type="ORF">GYMLUDRAFT_944436</name>
</gene>
<sequence>MYQTFFFGFKELLCIAVVGLLLLALHLKKCRISSHVQLIISSVPLAPFLPTHQLSIPNSHIVSSRPRLFHHFAVISFLTHHDG</sequence>
<reference evidence="1 2" key="1">
    <citation type="submission" date="2014-04" db="EMBL/GenBank/DDBJ databases">
        <title>Evolutionary Origins and Diversification of the Mycorrhizal Mutualists.</title>
        <authorList>
            <consortium name="DOE Joint Genome Institute"/>
            <consortium name="Mycorrhizal Genomics Consortium"/>
            <person name="Kohler A."/>
            <person name="Kuo A."/>
            <person name="Nagy L.G."/>
            <person name="Floudas D."/>
            <person name="Copeland A."/>
            <person name="Barry K.W."/>
            <person name="Cichocki N."/>
            <person name="Veneault-Fourrey C."/>
            <person name="LaButti K."/>
            <person name="Lindquist E.A."/>
            <person name="Lipzen A."/>
            <person name="Lundell T."/>
            <person name="Morin E."/>
            <person name="Murat C."/>
            <person name="Riley R."/>
            <person name="Ohm R."/>
            <person name="Sun H."/>
            <person name="Tunlid A."/>
            <person name="Henrissat B."/>
            <person name="Grigoriev I.V."/>
            <person name="Hibbett D.S."/>
            <person name="Martin F."/>
        </authorList>
    </citation>
    <scope>NUCLEOTIDE SEQUENCE [LARGE SCALE GENOMIC DNA]</scope>
    <source>
        <strain evidence="1 2">FD-317 M1</strain>
    </source>
</reference>
<organism evidence="1 2">
    <name type="scientific">Collybiopsis luxurians FD-317 M1</name>
    <dbReference type="NCBI Taxonomy" id="944289"/>
    <lineage>
        <taxon>Eukaryota</taxon>
        <taxon>Fungi</taxon>
        <taxon>Dikarya</taxon>
        <taxon>Basidiomycota</taxon>
        <taxon>Agaricomycotina</taxon>
        <taxon>Agaricomycetes</taxon>
        <taxon>Agaricomycetidae</taxon>
        <taxon>Agaricales</taxon>
        <taxon>Marasmiineae</taxon>
        <taxon>Omphalotaceae</taxon>
        <taxon>Collybiopsis</taxon>
        <taxon>Collybiopsis luxurians</taxon>
    </lineage>
</organism>
<accession>A0A0D0ARR2</accession>
<keyword evidence="2" id="KW-1185">Reference proteome</keyword>
<evidence type="ECO:0000313" key="2">
    <source>
        <dbReference type="Proteomes" id="UP000053593"/>
    </source>
</evidence>
<name>A0A0D0ARR2_9AGAR</name>